<evidence type="ECO:0000313" key="2">
    <source>
        <dbReference type="Proteomes" id="UP000033393"/>
    </source>
</evidence>
<accession>A0A0F0GAM9</accession>
<dbReference type="Proteomes" id="UP000033393">
    <property type="component" value="Unassembled WGS sequence"/>
</dbReference>
<reference evidence="1 2" key="1">
    <citation type="submission" date="2015-02" db="EMBL/GenBank/DDBJ databases">
        <authorList>
            <person name="Ju K.-S."/>
            <person name="Doroghazi J.R."/>
            <person name="Metcalf W."/>
        </authorList>
    </citation>
    <scope>NUCLEOTIDE SEQUENCE [LARGE SCALE GENOMIC DNA]</scope>
    <source>
        <strain evidence="1 2">NRRL B-16140</strain>
    </source>
</reference>
<dbReference type="AlphaFoldDB" id="A0A0F0GAM9"/>
<proteinExistence type="predicted"/>
<name>A0A0F0GAM9_LENAE</name>
<comment type="caution">
    <text evidence="1">The sequence shown here is derived from an EMBL/GenBank/DDBJ whole genome shotgun (WGS) entry which is preliminary data.</text>
</comment>
<sequence length="85" mass="7995">CPGSPALLGSASPSPLACGFADSHAELASGFADSHAELASGIATAMRGPVFGIACVGVQGSLPASRDRAGLASGIAGVTARGGAD</sequence>
<dbReference type="RefSeq" id="WP_045318279.1">
    <property type="nucleotide sequence ID" value="NZ_JYJG01000549.1"/>
</dbReference>
<organism evidence="1 2">
    <name type="scientific">Lentzea aerocolonigenes</name>
    <name type="common">Lechevalieria aerocolonigenes</name>
    <name type="synonym">Saccharothrix aerocolonigenes</name>
    <dbReference type="NCBI Taxonomy" id="68170"/>
    <lineage>
        <taxon>Bacteria</taxon>
        <taxon>Bacillati</taxon>
        <taxon>Actinomycetota</taxon>
        <taxon>Actinomycetes</taxon>
        <taxon>Pseudonocardiales</taxon>
        <taxon>Pseudonocardiaceae</taxon>
        <taxon>Lentzea</taxon>
    </lineage>
</organism>
<evidence type="ECO:0000313" key="1">
    <source>
        <dbReference type="EMBL" id="KJK33330.1"/>
    </source>
</evidence>
<keyword evidence="2" id="KW-1185">Reference proteome</keyword>
<feature type="non-terminal residue" evidence="1">
    <location>
        <position position="1"/>
    </location>
</feature>
<dbReference type="EMBL" id="JYJG01000549">
    <property type="protein sequence ID" value="KJK33330.1"/>
    <property type="molecule type" value="Genomic_DNA"/>
</dbReference>
<protein>
    <submittedName>
        <fullName evidence="1">Uncharacterized protein</fullName>
    </submittedName>
</protein>
<gene>
    <name evidence="1" type="ORF">UK23_46525</name>
</gene>
<dbReference type="PATRIC" id="fig|68170.10.peg.2930"/>